<reference evidence="10" key="1">
    <citation type="journal article" date="2015" name="Nature">
        <title>Complex archaea that bridge the gap between prokaryotes and eukaryotes.</title>
        <authorList>
            <person name="Spang A."/>
            <person name="Saw J.H."/>
            <person name="Jorgensen S.L."/>
            <person name="Zaremba-Niedzwiedzka K."/>
            <person name="Martijn J."/>
            <person name="Lind A.E."/>
            <person name="van Eijk R."/>
            <person name="Schleper C."/>
            <person name="Guy L."/>
            <person name="Ettema T.J."/>
        </authorList>
    </citation>
    <scope>NUCLEOTIDE SEQUENCE</scope>
</reference>
<evidence type="ECO:0008006" key="11">
    <source>
        <dbReference type="Google" id="ProtNLM"/>
    </source>
</evidence>
<dbReference type="HAMAP" id="MF_00024">
    <property type="entry name" value="CobD_CbiB"/>
    <property type="match status" value="1"/>
</dbReference>
<dbReference type="Pfam" id="PF03186">
    <property type="entry name" value="CobD_Cbib"/>
    <property type="match status" value="1"/>
</dbReference>
<evidence type="ECO:0000256" key="9">
    <source>
        <dbReference type="SAM" id="Phobius"/>
    </source>
</evidence>
<dbReference type="GO" id="GO:0009236">
    <property type="term" value="P:cobalamin biosynthetic process"/>
    <property type="evidence" value="ECO:0007669"/>
    <property type="project" value="UniProtKB-UniPathway"/>
</dbReference>
<feature type="transmembrane region" description="Helical" evidence="9">
    <location>
        <begin position="102"/>
        <end position="121"/>
    </location>
</feature>
<protein>
    <recommendedName>
        <fullName evidence="11">Cobalamin biosynthesis protein CobD</fullName>
    </recommendedName>
</protein>
<feature type="transmembrane region" description="Helical" evidence="9">
    <location>
        <begin position="6"/>
        <end position="28"/>
    </location>
</feature>
<evidence type="ECO:0000256" key="3">
    <source>
        <dbReference type="ARBA" id="ARBA00006263"/>
    </source>
</evidence>
<keyword evidence="4" id="KW-1003">Cell membrane</keyword>
<evidence type="ECO:0000256" key="5">
    <source>
        <dbReference type="ARBA" id="ARBA00022573"/>
    </source>
</evidence>
<evidence type="ECO:0000256" key="2">
    <source>
        <dbReference type="ARBA" id="ARBA00004953"/>
    </source>
</evidence>
<sequence>MDFAVYLDNFLLIMILTVSFSFLIDLFIGDPKSKYHPVMLIGKTIEWFKQKFRTGKSKLDKLLGVVLLMLVIMIFCIPVFFLQILIWWFWNFWNPDDWYTPSFITIISISLIMGFLLKWSFAVKSMGKSTIPISKALLEGDIQKARTDLSLIVRRDTDILSEDHIISATVECIAESSTDAITSVIWFYFMGNLIGVIIFIFFHNNYFWLFLGLPLAYSYRVINTADSVVGYKDPEHINIGWFSARMDDFANFIPTRLTVLFMLIAGKIMKKDVKNGWNTLKSDRGNTESVNAGWTMGTMAGLLNIQLEKIGKYKLGIPTRALEPKDIVISYRIFLLTVFLYVITLLIITFLIISLLLLL</sequence>
<keyword evidence="5" id="KW-0169">Cobalamin biosynthesis</keyword>
<evidence type="ECO:0000313" key="10">
    <source>
        <dbReference type="EMBL" id="KKN16265.1"/>
    </source>
</evidence>
<dbReference type="PANTHER" id="PTHR34308:SF1">
    <property type="entry name" value="COBALAMIN BIOSYNTHESIS PROTEIN CBIB"/>
    <property type="match status" value="1"/>
</dbReference>
<feature type="transmembrane region" description="Helical" evidence="9">
    <location>
        <begin position="185"/>
        <end position="203"/>
    </location>
</feature>
<dbReference type="AlphaFoldDB" id="A0A0F9N9U1"/>
<dbReference type="GO" id="GO:0048472">
    <property type="term" value="F:threonine-phosphate decarboxylase activity"/>
    <property type="evidence" value="ECO:0007669"/>
    <property type="project" value="InterPro"/>
</dbReference>
<evidence type="ECO:0000256" key="1">
    <source>
        <dbReference type="ARBA" id="ARBA00004651"/>
    </source>
</evidence>
<feature type="transmembrane region" description="Helical" evidence="9">
    <location>
        <begin position="62"/>
        <end position="90"/>
    </location>
</feature>
<dbReference type="SUPFAM" id="SSF81665">
    <property type="entry name" value="Calcium ATPase, transmembrane domain M"/>
    <property type="match status" value="1"/>
</dbReference>
<comment type="similarity">
    <text evidence="3">Belongs to the CobD/CbiB family.</text>
</comment>
<evidence type="ECO:0000256" key="4">
    <source>
        <dbReference type="ARBA" id="ARBA00022475"/>
    </source>
</evidence>
<comment type="pathway">
    <text evidence="2">Cofactor biosynthesis; adenosylcobalamin biosynthesis.</text>
</comment>
<keyword evidence="7 9" id="KW-1133">Transmembrane helix</keyword>
<proteinExistence type="inferred from homology"/>
<dbReference type="GO" id="GO:0005886">
    <property type="term" value="C:plasma membrane"/>
    <property type="evidence" value="ECO:0007669"/>
    <property type="project" value="UniProtKB-SubCell"/>
</dbReference>
<feature type="transmembrane region" description="Helical" evidence="9">
    <location>
        <begin position="333"/>
        <end position="358"/>
    </location>
</feature>
<dbReference type="EMBL" id="LAZR01003630">
    <property type="protein sequence ID" value="KKN16265.1"/>
    <property type="molecule type" value="Genomic_DNA"/>
</dbReference>
<name>A0A0F9N9U1_9ZZZZ</name>
<dbReference type="PANTHER" id="PTHR34308">
    <property type="entry name" value="COBALAMIN BIOSYNTHESIS PROTEIN CBIB"/>
    <property type="match status" value="1"/>
</dbReference>
<dbReference type="UniPathway" id="UPA00148"/>
<keyword evidence="6 9" id="KW-0812">Transmembrane</keyword>
<dbReference type="InterPro" id="IPR004485">
    <property type="entry name" value="Cobalamin_biosynth_CobD/CbiB"/>
</dbReference>
<keyword evidence="8 9" id="KW-0472">Membrane</keyword>
<evidence type="ECO:0000256" key="6">
    <source>
        <dbReference type="ARBA" id="ARBA00022692"/>
    </source>
</evidence>
<evidence type="ECO:0000256" key="7">
    <source>
        <dbReference type="ARBA" id="ARBA00022989"/>
    </source>
</evidence>
<feature type="transmembrane region" description="Helical" evidence="9">
    <location>
        <begin position="249"/>
        <end position="266"/>
    </location>
</feature>
<dbReference type="InterPro" id="IPR023298">
    <property type="entry name" value="ATPase_P-typ_TM_dom_sf"/>
</dbReference>
<evidence type="ECO:0000256" key="8">
    <source>
        <dbReference type="ARBA" id="ARBA00023136"/>
    </source>
</evidence>
<comment type="subcellular location">
    <subcellularLocation>
        <location evidence="1">Cell membrane</location>
        <topology evidence="1">Multi-pass membrane protein</topology>
    </subcellularLocation>
</comment>
<gene>
    <name evidence="10" type="ORF">LCGC14_0977580</name>
</gene>
<organism evidence="10">
    <name type="scientific">marine sediment metagenome</name>
    <dbReference type="NCBI Taxonomy" id="412755"/>
    <lineage>
        <taxon>unclassified sequences</taxon>
        <taxon>metagenomes</taxon>
        <taxon>ecological metagenomes</taxon>
    </lineage>
</organism>
<dbReference type="NCBIfam" id="TIGR00380">
    <property type="entry name" value="cobal_cbiB"/>
    <property type="match status" value="1"/>
</dbReference>
<accession>A0A0F9N9U1</accession>
<comment type="caution">
    <text evidence="10">The sequence shown here is derived from an EMBL/GenBank/DDBJ whole genome shotgun (WGS) entry which is preliminary data.</text>
</comment>